<dbReference type="AlphaFoldDB" id="A0AAE0GC20"/>
<dbReference type="GO" id="GO:0032040">
    <property type="term" value="C:small-subunit processome"/>
    <property type="evidence" value="ECO:0007669"/>
    <property type="project" value="InterPro"/>
</dbReference>
<name>A0AAE0GC20_9CHLO</name>
<protein>
    <submittedName>
        <fullName evidence="5">Uncharacterized protein</fullName>
    </submittedName>
</protein>
<evidence type="ECO:0000313" key="6">
    <source>
        <dbReference type="Proteomes" id="UP001190700"/>
    </source>
</evidence>
<dbReference type="EMBL" id="LGRX02007282">
    <property type="protein sequence ID" value="KAK3275336.1"/>
    <property type="molecule type" value="Genomic_DNA"/>
</dbReference>
<accession>A0AAE0GC20</accession>
<keyword evidence="2" id="KW-0597">Phosphoprotein</keyword>
<keyword evidence="6" id="KW-1185">Reference proteome</keyword>
<keyword evidence="3" id="KW-0539">Nucleus</keyword>
<organism evidence="5 6">
    <name type="scientific">Cymbomonas tetramitiformis</name>
    <dbReference type="NCBI Taxonomy" id="36881"/>
    <lineage>
        <taxon>Eukaryota</taxon>
        <taxon>Viridiplantae</taxon>
        <taxon>Chlorophyta</taxon>
        <taxon>Pyramimonadophyceae</taxon>
        <taxon>Pyramimonadales</taxon>
        <taxon>Pyramimonadaceae</taxon>
        <taxon>Cymbomonas</taxon>
    </lineage>
</organism>
<dbReference type="Pfam" id="PF04615">
    <property type="entry name" value="Utp14"/>
    <property type="match status" value="1"/>
</dbReference>
<dbReference type="GO" id="GO:0006364">
    <property type="term" value="P:rRNA processing"/>
    <property type="evidence" value="ECO:0007669"/>
    <property type="project" value="InterPro"/>
</dbReference>
<comment type="subcellular location">
    <subcellularLocation>
        <location evidence="1">Nucleus</location>
        <location evidence="1">Nucleolus</location>
    </subcellularLocation>
</comment>
<evidence type="ECO:0000256" key="2">
    <source>
        <dbReference type="ARBA" id="ARBA00022553"/>
    </source>
</evidence>
<dbReference type="PANTHER" id="PTHR14150">
    <property type="entry name" value="U3 SMALL NUCLEOLAR RNA-ASSOCIATED PROTEIN 14"/>
    <property type="match status" value="1"/>
</dbReference>
<proteinExistence type="predicted"/>
<sequence length="159" mass="17974">DDVVTEFEQQKDAEVEKELPKVDAPVMLPGWGAWAGAQKEPAFMKRAREKAEKEKVAAAKSRKDAGKKHVMISEKFDKKASKFHTTQVPFPFTSKEAFEASLRMPLGPDYNTDKSFRDMTRPKVLTNTGEIIQPIKFKESKTTLNEMKKASGAKRIKTK</sequence>
<gene>
    <name evidence="5" type="ORF">CYMTET_16523</name>
</gene>
<evidence type="ECO:0000256" key="4">
    <source>
        <dbReference type="SAM" id="MobiDB-lite"/>
    </source>
</evidence>
<reference evidence="5 6" key="1">
    <citation type="journal article" date="2015" name="Genome Biol. Evol.">
        <title>Comparative Genomics of a Bacterivorous Green Alga Reveals Evolutionary Causalities and Consequences of Phago-Mixotrophic Mode of Nutrition.</title>
        <authorList>
            <person name="Burns J.A."/>
            <person name="Paasch A."/>
            <person name="Narechania A."/>
            <person name="Kim E."/>
        </authorList>
    </citation>
    <scope>NUCLEOTIDE SEQUENCE [LARGE SCALE GENOMIC DNA]</scope>
    <source>
        <strain evidence="5 6">PLY_AMNH</strain>
    </source>
</reference>
<dbReference type="PANTHER" id="PTHR14150:SF12">
    <property type="entry name" value="U3 SMALL NUCLEOLAR RNA-ASSOCIATED PROTEIN 14 HOMOLOG A"/>
    <property type="match status" value="1"/>
</dbReference>
<feature type="non-terminal residue" evidence="5">
    <location>
        <position position="1"/>
    </location>
</feature>
<evidence type="ECO:0000313" key="5">
    <source>
        <dbReference type="EMBL" id="KAK3275336.1"/>
    </source>
</evidence>
<dbReference type="InterPro" id="IPR006709">
    <property type="entry name" value="SSU_processome_Utp14"/>
</dbReference>
<evidence type="ECO:0000256" key="3">
    <source>
        <dbReference type="ARBA" id="ARBA00023242"/>
    </source>
</evidence>
<feature type="region of interest" description="Disordered" evidence="4">
    <location>
        <begin position="49"/>
        <end position="71"/>
    </location>
</feature>
<evidence type="ECO:0000256" key="1">
    <source>
        <dbReference type="ARBA" id="ARBA00004604"/>
    </source>
</evidence>
<comment type="caution">
    <text evidence="5">The sequence shown here is derived from an EMBL/GenBank/DDBJ whole genome shotgun (WGS) entry which is preliminary data.</text>
</comment>
<dbReference type="Proteomes" id="UP001190700">
    <property type="component" value="Unassembled WGS sequence"/>
</dbReference>
<feature type="compositionally biased region" description="Basic and acidic residues" evidence="4">
    <location>
        <begin position="49"/>
        <end position="64"/>
    </location>
</feature>